<dbReference type="Proteomes" id="UP000315003">
    <property type="component" value="Chromosome"/>
</dbReference>
<proteinExistence type="predicted"/>
<dbReference type="Gene3D" id="2.20.28.160">
    <property type="match status" value="1"/>
</dbReference>
<dbReference type="EMBL" id="CP036272">
    <property type="protein sequence ID" value="QDT59857.1"/>
    <property type="molecule type" value="Genomic_DNA"/>
</dbReference>
<sequence length="99" mass="10840">MSFHSHLGGPGAIRFSRSCPTCGRRIRLQAQQLGRQVACPHCLAEFQASLQDDDQSVAIPGPSNPKTRDLMERVDSVLEQVALEQAALRATYTPVNSSY</sequence>
<dbReference type="RefSeq" id="WP_145271983.1">
    <property type="nucleotide sequence ID" value="NZ_CP036272.1"/>
</dbReference>
<reference evidence="1 2" key="1">
    <citation type="submission" date="2019-02" db="EMBL/GenBank/DDBJ databases">
        <title>Deep-cultivation of Planctomycetes and their phenomic and genomic characterization uncovers novel biology.</title>
        <authorList>
            <person name="Wiegand S."/>
            <person name="Jogler M."/>
            <person name="Boedeker C."/>
            <person name="Pinto D."/>
            <person name="Vollmers J."/>
            <person name="Rivas-Marin E."/>
            <person name="Kohn T."/>
            <person name="Peeters S.H."/>
            <person name="Heuer A."/>
            <person name="Rast P."/>
            <person name="Oberbeckmann S."/>
            <person name="Bunk B."/>
            <person name="Jeske O."/>
            <person name="Meyerdierks A."/>
            <person name="Storesund J.E."/>
            <person name="Kallscheuer N."/>
            <person name="Luecker S."/>
            <person name="Lage O.M."/>
            <person name="Pohl T."/>
            <person name="Merkel B.J."/>
            <person name="Hornburger P."/>
            <person name="Mueller R.-W."/>
            <person name="Bruemmer F."/>
            <person name="Labrenz M."/>
            <person name="Spormann A.M."/>
            <person name="Op den Camp H."/>
            <person name="Overmann J."/>
            <person name="Amann R."/>
            <person name="Jetten M.S.M."/>
            <person name="Mascher T."/>
            <person name="Medema M.H."/>
            <person name="Devos D.P."/>
            <person name="Kaster A.-K."/>
            <person name="Ovreas L."/>
            <person name="Rohde M."/>
            <person name="Galperin M.Y."/>
            <person name="Jogler C."/>
        </authorList>
    </citation>
    <scope>NUCLEOTIDE SEQUENCE [LARGE SCALE GENOMIC DNA]</scope>
    <source>
        <strain evidence="1 2">SV_7m_r</strain>
    </source>
</reference>
<dbReference type="OrthoDB" id="290564at2"/>
<evidence type="ECO:0000313" key="1">
    <source>
        <dbReference type="EMBL" id="QDT59857.1"/>
    </source>
</evidence>
<gene>
    <name evidence="1" type="ORF">SV7mr_23690</name>
</gene>
<dbReference type="AlphaFoldDB" id="A0A517SUQ3"/>
<evidence type="ECO:0000313" key="2">
    <source>
        <dbReference type="Proteomes" id="UP000315003"/>
    </source>
</evidence>
<accession>A0A517SUQ3</accession>
<name>A0A517SUQ3_9BACT</name>
<keyword evidence="2" id="KW-1185">Reference proteome</keyword>
<protein>
    <submittedName>
        <fullName evidence="1">Uncharacterized protein</fullName>
    </submittedName>
</protein>
<organism evidence="1 2">
    <name type="scientific">Stieleria bergensis</name>
    <dbReference type="NCBI Taxonomy" id="2528025"/>
    <lineage>
        <taxon>Bacteria</taxon>
        <taxon>Pseudomonadati</taxon>
        <taxon>Planctomycetota</taxon>
        <taxon>Planctomycetia</taxon>
        <taxon>Pirellulales</taxon>
        <taxon>Pirellulaceae</taxon>
        <taxon>Stieleria</taxon>
    </lineage>
</organism>